<proteinExistence type="predicted"/>
<dbReference type="EMBL" id="CP003108">
    <property type="protein sequence ID" value="AET69328.1"/>
    <property type="molecule type" value="Genomic_DNA"/>
</dbReference>
<reference evidence="1 2" key="2">
    <citation type="journal article" date="2012" name="J. Bacteriol.">
        <title>Complete genome sequences of Desulfosporosinus orientis DSM765T, Desulfosporosinus youngiae DSM17734T, Desulfosporosinus meridiei DSM13257T, and Desulfosporosinus acidiphilus DSM22704T.</title>
        <authorList>
            <person name="Pester M."/>
            <person name="Brambilla E."/>
            <person name="Alazard D."/>
            <person name="Rattei T."/>
            <person name="Weinmaier T."/>
            <person name="Han J."/>
            <person name="Lucas S."/>
            <person name="Lapidus A."/>
            <person name="Cheng J.F."/>
            <person name="Goodwin L."/>
            <person name="Pitluck S."/>
            <person name="Peters L."/>
            <person name="Ovchinnikova G."/>
            <person name="Teshima H."/>
            <person name="Detter J.C."/>
            <person name="Han C.S."/>
            <person name="Tapia R."/>
            <person name="Land M.L."/>
            <person name="Hauser L."/>
            <person name="Kyrpides N.C."/>
            <person name="Ivanova N.N."/>
            <person name="Pagani I."/>
            <person name="Huntmann M."/>
            <person name="Wei C.L."/>
            <person name="Davenport K.W."/>
            <person name="Daligault H."/>
            <person name="Chain P.S."/>
            <person name="Chen A."/>
            <person name="Mavromatis K."/>
            <person name="Markowitz V."/>
            <person name="Szeto E."/>
            <person name="Mikhailova N."/>
            <person name="Pati A."/>
            <person name="Wagner M."/>
            <person name="Woyke T."/>
            <person name="Ollivier B."/>
            <person name="Klenk H.P."/>
            <person name="Spring S."/>
            <person name="Loy A."/>
        </authorList>
    </citation>
    <scope>NUCLEOTIDE SEQUENCE [LARGE SCALE GENOMIC DNA]</scope>
    <source>
        <strain evidence="2">ATCC 19365 / DSM 765 / NCIMB 8382 / VKM B-1628</strain>
    </source>
</reference>
<accession>G7WBT1</accession>
<protein>
    <submittedName>
        <fullName evidence="1">Uncharacterized protein</fullName>
    </submittedName>
</protein>
<name>G7WBT1_DESOD</name>
<dbReference type="HOGENOM" id="CLU_2329194_0_0_9"/>
<keyword evidence="2" id="KW-1185">Reference proteome</keyword>
<dbReference type="RefSeq" id="WP_014186135.1">
    <property type="nucleotide sequence ID" value="NC_016584.1"/>
</dbReference>
<dbReference type="KEGG" id="dor:Desor_3879"/>
<dbReference type="eggNOG" id="ENOG502ZHXX">
    <property type="taxonomic scope" value="Bacteria"/>
</dbReference>
<dbReference type="PATRIC" id="fig|768706.3.peg.3923"/>
<gene>
    <name evidence="1" type="ordered locus">Desor_3879</name>
</gene>
<dbReference type="AlphaFoldDB" id="G7WBT1"/>
<evidence type="ECO:0000313" key="1">
    <source>
        <dbReference type="EMBL" id="AET69328.1"/>
    </source>
</evidence>
<evidence type="ECO:0000313" key="2">
    <source>
        <dbReference type="Proteomes" id="UP000006346"/>
    </source>
</evidence>
<dbReference type="OrthoDB" id="2964117at2"/>
<reference evidence="2" key="1">
    <citation type="submission" date="2011-11" db="EMBL/GenBank/DDBJ databases">
        <title>Complete sequence of Desulfosporosinus orientis DSM 765.</title>
        <authorList>
            <person name="Lucas S."/>
            <person name="Han J."/>
            <person name="Lapidus A."/>
            <person name="Cheng J.-F."/>
            <person name="Goodwin L."/>
            <person name="Pitluck S."/>
            <person name="Peters L."/>
            <person name="Ovchinnikova G."/>
            <person name="Teshima H."/>
            <person name="Detter J.C."/>
            <person name="Han C."/>
            <person name="Tapia R."/>
            <person name="Land M."/>
            <person name="Hauser L."/>
            <person name="Kyrpides N."/>
            <person name="Ivanova N."/>
            <person name="Pagani I."/>
            <person name="Pester M."/>
            <person name="Spring S."/>
            <person name="Ollivier B."/>
            <person name="Rattei T."/>
            <person name="Klenk H.-P."/>
            <person name="Wagner M."/>
            <person name="Loy A."/>
            <person name="Woyke T."/>
        </authorList>
    </citation>
    <scope>NUCLEOTIDE SEQUENCE [LARGE SCALE GENOMIC DNA]</scope>
    <source>
        <strain evidence="2">ATCC 19365 / DSM 765 / NCIMB 8382 / VKM B-1628</strain>
    </source>
</reference>
<dbReference type="Proteomes" id="UP000006346">
    <property type="component" value="Chromosome"/>
</dbReference>
<organism evidence="1 2">
    <name type="scientific">Desulfosporosinus orientis (strain ATCC 19365 / DSM 765 / NCIMB 8382 / VKM B-1628 / Singapore I)</name>
    <name type="common">Desulfotomaculum orientis</name>
    <dbReference type="NCBI Taxonomy" id="768706"/>
    <lineage>
        <taxon>Bacteria</taxon>
        <taxon>Bacillati</taxon>
        <taxon>Bacillota</taxon>
        <taxon>Clostridia</taxon>
        <taxon>Eubacteriales</taxon>
        <taxon>Desulfitobacteriaceae</taxon>
        <taxon>Desulfosporosinus</taxon>
    </lineage>
</organism>
<sequence length="98" mass="11477">MARFNIDKDEMYQFGITETILPPIDLVAQNWEEVKKRIFNNTNVKKDATNSVEPQKIISRLTGYKRNTNLFNYQVSHIFGKTKNIFLFEAPWNIALVP</sequence>